<dbReference type="Gene3D" id="3.30.1360.20">
    <property type="entry name" value="Transcriptional coactivator/pterin dehydratase"/>
    <property type="match status" value="1"/>
</dbReference>
<dbReference type="GO" id="GO:0006729">
    <property type="term" value="P:tetrahydrobiopterin biosynthetic process"/>
    <property type="evidence" value="ECO:0007669"/>
    <property type="project" value="InterPro"/>
</dbReference>
<dbReference type="HOGENOM" id="CLU_1160403_0_0_11"/>
<gene>
    <name evidence="6" type="ORF">SacmaDRAFT_3209</name>
</gene>
<dbReference type="InterPro" id="IPR036428">
    <property type="entry name" value="PCD_sf"/>
</dbReference>
<dbReference type="OrthoDB" id="3618409at2"/>
<keyword evidence="5" id="KW-0456">Lyase</keyword>
<evidence type="ECO:0000256" key="2">
    <source>
        <dbReference type="ARBA" id="ARBA00006472"/>
    </source>
</evidence>
<reference evidence="6 7" key="1">
    <citation type="journal article" date="2012" name="Stand. Genomic Sci.">
        <title>Genome sequence of the ocean sediment bacterium Saccharomonospora marina type strain (XMU15(T)).</title>
        <authorList>
            <person name="Klenk H.P."/>
            <person name="Lu M."/>
            <person name="Lucas S."/>
            <person name="Lapidus A."/>
            <person name="Copeland A."/>
            <person name="Pitluck S."/>
            <person name="Goodwin L.A."/>
            <person name="Han C."/>
            <person name="Tapia R."/>
            <person name="Brambilla E.M."/>
            <person name="Potter G."/>
            <person name="Land M."/>
            <person name="Ivanova N."/>
            <person name="Rohde M."/>
            <person name="Goker M."/>
            <person name="Detter J.C."/>
            <person name="Li W.J."/>
            <person name="Kyrpides N.C."/>
            <person name="Woyke T."/>
        </authorList>
    </citation>
    <scope>NUCLEOTIDE SEQUENCE [LARGE SCALE GENOMIC DNA]</scope>
    <source>
        <strain evidence="6 7">XMU15</strain>
    </source>
</reference>
<evidence type="ECO:0000256" key="4">
    <source>
        <dbReference type="ARBA" id="ARBA00021735"/>
    </source>
</evidence>
<evidence type="ECO:0000256" key="1">
    <source>
        <dbReference type="ARBA" id="ARBA00001554"/>
    </source>
</evidence>
<protein>
    <recommendedName>
        <fullName evidence="4">Putative pterin-4-alpha-carbinolamine dehydratase</fullName>
        <ecNumber evidence="3">4.2.1.96</ecNumber>
    </recommendedName>
</protein>
<name>H5X8R5_9PSEU</name>
<dbReference type="Gene3D" id="1.10.490.110">
    <property type="entry name" value="Uncharacterized conserved protein DUF2267"/>
    <property type="match status" value="1"/>
</dbReference>
<dbReference type="eggNOG" id="COG5502">
    <property type="taxonomic scope" value="Bacteria"/>
</dbReference>
<evidence type="ECO:0000256" key="3">
    <source>
        <dbReference type="ARBA" id="ARBA00013252"/>
    </source>
</evidence>
<sequence length="233" mass="25494">MKYSELVDSVRRRGALETAEQARDTTTAVLSTAAHSLDPADRRALASELPGSLDEAVLVPGQREHRSGSDLVIEVAQRLHTTQERARYLAKAVVDGLRDTDADVVERLRERLDSDLIDLLDAGGQPPQRARSVRAEVPTELSEEEVATALRGLTGWEGDHTGISRTVLLPEEAVTPLVNRVEREARAANDHAHVERVQGGVRFTLRTGRAAVTEPDIQLAERIDRIVEAGPGR</sequence>
<dbReference type="STRING" id="882083.SacmaDRAFT_3209"/>
<dbReference type="InterPro" id="IPR001533">
    <property type="entry name" value="Pterin_deHydtase"/>
</dbReference>
<dbReference type="AlphaFoldDB" id="H5X8R5"/>
<dbReference type="Pfam" id="PF01329">
    <property type="entry name" value="Pterin_4a"/>
    <property type="match status" value="1"/>
</dbReference>
<dbReference type="SUPFAM" id="SSF55248">
    <property type="entry name" value="PCD-like"/>
    <property type="match status" value="1"/>
</dbReference>
<dbReference type="Pfam" id="PF10025">
    <property type="entry name" value="DUF2267"/>
    <property type="match status" value="1"/>
</dbReference>
<accession>H5X8R5</accession>
<organism evidence="6 7">
    <name type="scientific">Saccharomonospora marina XMU15</name>
    <dbReference type="NCBI Taxonomy" id="882083"/>
    <lineage>
        <taxon>Bacteria</taxon>
        <taxon>Bacillati</taxon>
        <taxon>Actinomycetota</taxon>
        <taxon>Actinomycetes</taxon>
        <taxon>Pseudonocardiales</taxon>
        <taxon>Pseudonocardiaceae</taxon>
        <taxon>Saccharomonospora</taxon>
    </lineage>
</organism>
<comment type="catalytic activity">
    <reaction evidence="1">
        <text>(4aS,6R)-4a-hydroxy-L-erythro-5,6,7,8-tetrahydrobiopterin = (6R)-L-erythro-6,7-dihydrobiopterin + H2O</text>
        <dbReference type="Rhea" id="RHEA:11920"/>
        <dbReference type="ChEBI" id="CHEBI:15377"/>
        <dbReference type="ChEBI" id="CHEBI:15642"/>
        <dbReference type="ChEBI" id="CHEBI:43120"/>
        <dbReference type="EC" id="4.2.1.96"/>
    </reaction>
</comment>
<dbReference type="InterPro" id="IPR038282">
    <property type="entry name" value="DUF2267_sf"/>
</dbReference>
<evidence type="ECO:0000256" key="5">
    <source>
        <dbReference type="ARBA" id="ARBA00023239"/>
    </source>
</evidence>
<evidence type="ECO:0000313" key="6">
    <source>
        <dbReference type="EMBL" id="EHR51434.1"/>
    </source>
</evidence>
<dbReference type="InterPro" id="IPR018727">
    <property type="entry name" value="DUF2267"/>
</dbReference>
<comment type="similarity">
    <text evidence="2">Belongs to the pterin-4-alpha-carbinolamine dehydratase family.</text>
</comment>
<evidence type="ECO:0000313" key="7">
    <source>
        <dbReference type="Proteomes" id="UP000004926"/>
    </source>
</evidence>
<dbReference type="Proteomes" id="UP000004926">
    <property type="component" value="Chromosome"/>
</dbReference>
<dbReference type="EMBL" id="CM001439">
    <property type="protein sequence ID" value="EHR51434.1"/>
    <property type="molecule type" value="Genomic_DNA"/>
</dbReference>
<keyword evidence="7" id="KW-1185">Reference proteome</keyword>
<proteinExistence type="inferred from homology"/>
<dbReference type="RefSeq" id="WP_009154818.1">
    <property type="nucleotide sequence ID" value="NZ_CM001439.1"/>
</dbReference>
<dbReference type="eggNOG" id="COG2154">
    <property type="taxonomic scope" value="Bacteria"/>
</dbReference>
<dbReference type="EC" id="4.2.1.96" evidence="3"/>
<dbReference type="GO" id="GO:0008124">
    <property type="term" value="F:4-alpha-hydroxytetrahydrobiopterin dehydratase activity"/>
    <property type="evidence" value="ECO:0007669"/>
    <property type="project" value="UniProtKB-EC"/>
</dbReference>